<name>A0A8J4Q0L2_9MYCE</name>
<reference evidence="3" key="1">
    <citation type="submission" date="2020-01" db="EMBL/GenBank/DDBJ databases">
        <title>Development of genomics and gene disruption for Polysphondylium violaceum indicates a role for the polyketide synthase stlB in stalk morphogenesis.</title>
        <authorList>
            <person name="Narita B."/>
            <person name="Kawabe Y."/>
            <person name="Kin K."/>
            <person name="Saito T."/>
            <person name="Gibbs R."/>
            <person name="Kuspa A."/>
            <person name="Muzny D."/>
            <person name="Queller D."/>
            <person name="Richards S."/>
            <person name="Strassman J."/>
            <person name="Sucgang R."/>
            <person name="Worley K."/>
            <person name="Schaap P."/>
        </authorList>
    </citation>
    <scope>NUCLEOTIDE SEQUENCE</scope>
    <source>
        <strain evidence="3">QSvi11</strain>
    </source>
</reference>
<dbReference type="GO" id="GO:0006887">
    <property type="term" value="P:exocytosis"/>
    <property type="evidence" value="ECO:0007669"/>
    <property type="project" value="UniProtKB-KW"/>
</dbReference>
<keyword evidence="1" id="KW-0268">Exocytosis</keyword>
<keyword evidence="4" id="KW-1185">Reference proteome</keyword>
<dbReference type="OrthoDB" id="18230at2759"/>
<proteinExistence type="predicted"/>
<dbReference type="Gene3D" id="1.10.357.50">
    <property type="match status" value="1"/>
</dbReference>
<dbReference type="InterPro" id="IPR052095">
    <property type="entry name" value="UNC-13_domain"/>
</dbReference>
<dbReference type="GO" id="GO:0099503">
    <property type="term" value="C:secretory vesicle"/>
    <property type="evidence" value="ECO:0007669"/>
    <property type="project" value="TreeGrafter"/>
</dbReference>
<dbReference type="AlphaFoldDB" id="A0A8J4Q0L2"/>
<organism evidence="3 4">
    <name type="scientific">Polysphondylium violaceum</name>
    <dbReference type="NCBI Taxonomy" id="133409"/>
    <lineage>
        <taxon>Eukaryota</taxon>
        <taxon>Amoebozoa</taxon>
        <taxon>Evosea</taxon>
        <taxon>Eumycetozoa</taxon>
        <taxon>Dictyostelia</taxon>
        <taxon>Dictyosteliales</taxon>
        <taxon>Dictyosteliaceae</taxon>
        <taxon>Polysphondylium</taxon>
    </lineage>
</organism>
<evidence type="ECO:0000259" key="2">
    <source>
        <dbReference type="PROSITE" id="PS51259"/>
    </source>
</evidence>
<dbReference type="PANTHER" id="PTHR45999">
    <property type="entry name" value="UNC-13-4A, ISOFORM B"/>
    <property type="match status" value="1"/>
</dbReference>
<sequence>MTSTITTAGLRSDEAFAIIRAILCLYSDNKPTNMFTNENQHIIKKIFNLTDSQYHEINSKILEYSPKQITKSELELRYAWRDNHPIYKSKAFKDQNGHERWKNAELEDIKNLLKETNNINNNNNDNNKYYPTVQEIFGATLKKHTLNNGADEDKQVKNIHTGYKILVNAFIQYSMGESYNKDQNNNIAPMKPSLLNYTELVTLGLLPEFAWLLQEYCKLYGIRDLYRHLVIFEILSTRFDDNLGQLRLLFECFLKIEEIKRNHIENIITEDEENYLNTIATCLLDKLKSRLGNYRFCFSPKSKEKQLPQQQQQNDKHNSFGSTPLSITLNLINCIITHLEWSEININHLIITSVVDANEREYKVLKEYHESLHQLNLKGKDYQIIYTLAKIVAEICQKWISTEDDYFDPIFNLYLSNNNNNQNNNNNNNTSKRMHLELVIETISKYIKSELSIISQTYSKENHTIINPLNGNSETSPWITCLFIELLPNLIKFNTLVFNLTGKSKCIALDGEILFLAGKLVLNRAEMLNHSIKHLINNQKWELNGKGVLHTTSPVDLFSFINEVYKSIRDVEKSLEISNNLNPLTRSFGTYIEKTFLMYVRSIRHVFISTSLGNSKDKDKDIGAITMNMDNQSLSTTQLLELLSEIKSMQNAAPIGTINQLPLFLNEKMCYQCNDLEHCRSVLDDFDNERGNIFKESLDDVFKMLKNHWKLLLSFIVSRMNQYLKPTIEDIALSNTSCDKLINFIDNHLGIAFKNMYPNLFKKFMKYLLKQIVINISNILSSKTFQKKCNNISMVVDKLKDLIQNISSVFGSKEGLSNESIGNATRRVSKLVEIYQFPSEQLIQFYKVMKKIKSLAISPDTAAKSQSKDNDVSLDEIKRVLKYQRDIKNKEIIVFMDSKEYP</sequence>
<evidence type="ECO:0000313" key="4">
    <source>
        <dbReference type="Proteomes" id="UP000695562"/>
    </source>
</evidence>
<dbReference type="PROSITE" id="PS51259">
    <property type="entry name" value="MHD2"/>
    <property type="match status" value="1"/>
</dbReference>
<evidence type="ECO:0000256" key="1">
    <source>
        <dbReference type="ARBA" id="ARBA00022483"/>
    </source>
</evidence>
<dbReference type="InterPro" id="IPR014772">
    <property type="entry name" value="Munc13_dom-2"/>
</dbReference>
<accession>A0A8J4Q0L2</accession>
<protein>
    <recommendedName>
        <fullName evidence="2">MHD2 domain-containing protein</fullName>
    </recommendedName>
</protein>
<dbReference type="Proteomes" id="UP000695562">
    <property type="component" value="Unassembled WGS sequence"/>
</dbReference>
<evidence type="ECO:0000313" key="3">
    <source>
        <dbReference type="EMBL" id="KAF2075837.1"/>
    </source>
</evidence>
<feature type="domain" description="MHD2" evidence="2">
    <location>
        <begin position="735"/>
        <end position="846"/>
    </location>
</feature>
<dbReference type="EMBL" id="AJWJ01000084">
    <property type="protein sequence ID" value="KAF2075837.1"/>
    <property type="molecule type" value="Genomic_DNA"/>
</dbReference>
<gene>
    <name evidence="3" type="ORF">CYY_002871</name>
</gene>
<dbReference type="PANTHER" id="PTHR45999:SF8">
    <property type="entry name" value="MHD2 DOMAIN-CONTAINING PROTEIN"/>
    <property type="match status" value="1"/>
</dbReference>
<comment type="caution">
    <text evidence="3">The sequence shown here is derived from an EMBL/GenBank/DDBJ whole genome shotgun (WGS) entry which is preliminary data.</text>
</comment>